<dbReference type="CDD" id="cd01948">
    <property type="entry name" value="EAL"/>
    <property type="match status" value="1"/>
</dbReference>
<dbReference type="Pfam" id="PF00990">
    <property type="entry name" value="GGDEF"/>
    <property type="match status" value="1"/>
</dbReference>
<dbReference type="InterPro" id="IPR035919">
    <property type="entry name" value="EAL_sf"/>
</dbReference>
<dbReference type="InterPro" id="IPR035965">
    <property type="entry name" value="PAS-like_dom_sf"/>
</dbReference>
<dbReference type="SUPFAM" id="SSF141868">
    <property type="entry name" value="EAL domain-like"/>
    <property type="match status" value="1"/>
</dbReference>
<dbReference type="InterPro" id="IPR029787">
    <property type="entry name" value="Nucleotide_cyclase"/>
</dbReference>
<keyword evidence="4" id="KW-1185">Reference proteome</keyword>
<evidence type="ECO:0000259" key="1">
    <source>
        <dbReference type="PROSITE" id="PS50883"/>
    </source>
</evidence>
<gene>
    <name evidence="3" type="ORF">RCF98_13050</name>
</gene>
<feature type="domain" description="EAL" evidence="1">
    <location>
        <begin position="317"/>
        <end position="572"/>
    </location>
</feature>
<name>A0ABY9MMY7_9GAMM</name>
<dbReference type="SUPFAM" id="SSF55785">
    <property type="entry name" value="PYP-like sensor domain (PAS domain)"/>
    <property type="match status" value="1"/>
</dbReference>
<organism evidence="3 4">
    <name type="scientific">Thiothrix lacustris</name>
    <dbReference type="NCBI Taxonomy" id="525917"/>
    <lineage>
        <taxon>Bacteria</taxon>
        <taxon>Pseudomonadati</taxon>
        <taxon>Pseudomonadota</taxon>
        <taxon>Gammaproteobacteria</taxon>
        <taxon>Thiotrichales</taxon>
        <taxon>Thiotrichaceae</taxon>
        <taxon>Thiothrix</taxon>
    </lineage>
</organism>
<dbReference type="PROSITE" id="PS50883">
    <property type="entry name" value="EAL"/>
    <property type="match status" value="1"/>
</dbReference>
<accession>A0ABY9MMY7</accession>
<sequence>MRRQFKSRLRLAQQNMLVSSLADAQEAAILVDLNGIVDFINPAAEKILKYKIRSARGKHYGELFTLIDTLTHNPLPWLDTAKRNDRPLLRNALLNATGLNDLQVTYTVQPILYEDAEQPCYMVMVRDQTELHAMQLRLDHVQMHDPQTMLLNRKSFELRLKVAIDQVRQHGVKHSFCLISMDQFKLVNDTMGHGGGDMLIERIARMLKDEIDVRRDILARLGGDEFGILFQEIEPAVAIRAAEQIRIKLEQYAFDWNKMRQRVTASVAFVPLYKLLKTPNRILSEADAACRVAKAKGGNRIHIYKPDDQEILKQRGNMVWLDRLKKAFEAGNFRLVAQPIHDLRPAEFKKPFSHYEVLIRLYDENNQPVPPDEFIPAAEYYSMMPRLDRWVIRKLLQTLQEITQKVPRPIFAINLSGQSLDEPTFLKFVLDEIQEAGISPGMLCFEITERVAIHNLELAQHFIATLKNLGCSFSMDDFGTGVSSFGYLKSLSVDYLKIDGSFIKDIANDDVALAMVNSVNQVGHLMGLKVIAEYVENDRVIQILREIGVDYGQGYGISRPIPIEEAVRNHVS</sequence>
<evidence type="ECO:0000259" key="2">
    <source>
        <dbReference type="PROSITE" id="PS50887"/>
    </source>
</evidence>
<dbReference type="CDD" id="cd01949">
    <property type="entry name" value="GGDEF"/>
    <property type="match status" value="1"/>
</dbReference>
<dbReference type="SUPFAM" id="SSF55073">
    <property type="entry name" value="Nucleotide cyclase"/>
    <property type="match status" value="1"/>
</dbReference>
<reference evidence="3 4" key="1">
    <citation type="submission" date="2023-08" db="EMBL/GenBank/DDBJ databases">
        <title>New molecular markers tilS and rpoB for phylogenetic and monitoring studies of the genus Thiothrix biodiversity.</title>
        <authorList>
            <person name="Ravin N.V."/>
            <person name="Smolyakov D."/>
            <person name="Markov N.D."/>
            <person name="Beletsky A.V."/>
            <person name="Mardanov A.V."/>
            <person name="Rudenko T.S."/>
            <person name="Grabovich M.Y."/>
        </authorList>
    </citation>
    <scope>NUCLEOTIDE SEQUENCE [LARGE SCALE GENOMIC DNA]</scope>
    <source>
        <strain evidence="3 4">MK1</strain>
    </source>
</reference>
<dbReference type="PROSITE" id="PS50887">
    <property type="entry name" value="GGDEF"/>
    <property type="match status" value="1"/>
</dbReference>
<dbReference type="Gene3D" id="3.30.450.20">
    <property type="entry name" value="PAS domain"/>
    <property type="match status" value="1"/>
</dbReference>
<feature type="domain" description="GGDEF" evidence="2">
    <location>
        <begin position="172"/>
        <end position="306"/>
    </location>
</feature>
<dbReference type="Gene3D" id="3.30.70.270">
    <property type="match status" value="1"/>
</dbReference>
<dbReference type="InterPro" id="IPR000160">
    <property type="entry name" value="GGDEF_dom"/>
</dbReference>
<dbReference type="PANTHER" id="PTHR33121:SF23">
    <property type="entry name" value="CYCLIC DI-GMP PHOSPHODIESTERASE PDEB"/>
    <property type="match status" value="1"/>
</dbReference>
<proteinExistence type="predicted"/>
<dbReference type="Gene3D" id="3.20.20.450">
    <property type="entry name" value="EAL domain"/>
    <property type="match status" value="1"/>
</dbReference>
<dbReference type="SMART" id="SM00267">
    <property type="entry name" value="GGDEF"/>
    <property type="match status" value="1"/>
</dbReference>
<dbReference type="PANTHER" id="PTHR33121">
    <property type="entry name" value="CYCLIC DI-GMP PHOSPHODIESTERASE PDEF"/>
    <property type="match status" value="1"/>
</dbReference>
<dbReference type="InterPro" id="IPR050706">
    <property type="entry name" value="Cyclic-di-GMP_PDE-like"/>
</dbReference>
<dbReference type="EMBL" id="CP133218">
    <property type="protein sequence ID" value="WML89893.1"/>
    <property type="molecule type" value="Genomic_DNA"/>
</dbReference>
<dbReference type="SMART" id="SM00052">
    <property type="entry name" value="EAL"/>
    <property type="match status" value="1"/>
</dbReference>
<evidence type="ECO:0000313" key="4">
    <source>
        <dbReference type="Proteomes" id="UP001236657"/>
    </source>
</evidence>
<dbReference type="NCBIfam" id="TIGR00254">
    <property type="entry name" value="GGDEF"/>
    <property type="match status" value="1"/>
</dbReference>
<dbReference type="Pfam" id="PF00563">
    <property type="entry name" value="EAL"/>
    <property type="match status" value="1"/>
</dbReference>
<dbReference type="InterPro" id="IPR001633">
    <property type="entry name" value="EAL_dom"/>
</dbReference>
<dbReference type="Proteomes" id="UP001236657">
    <property type="component" value="Chromosome"/>
</dbReference>
<evidence type="ECO:0000313" key="3">
    <source>
        <dbReference type="EMBL" id="WML89893.1"/>
    </source>
</evidence>
<protein>
    <submittedName>
        <fullName evidence="3">EAL domain-containing protein</fullName>
    </submittedName>
</protein>
<dbReference type="InterPro" id="IPR043128">
    <property type="entry name" value="Rev_trsase/Diguanyl_cyclase"/>
</dbReference>
<dbReference type="RefSeq" id="WP_308894181.1">
    <property type="nucleotide sequence ID" value="NZ_CP133218.1"/>
</dbReference>